<keyword evidence="9" id="KW-1185">Reference proteome</keyword>
<evidence type="ECO:0000256" key="7">
    <source>
        <dbReference type="SAM" id="SignalP"/>
    </source>
</evidence>
<dbReference type="AlphaFoldDB" id="A0A844QBT2"/>
<keyword evidence="4 7" id="KW-0732">Signal</keyword>
<evidence type="ECO:0000256" key="6">
    <source>
        <dbReference type="PIRSR" id="PIRSR004846-1"/>
    </source>
</evidence>
<dbReference type="GO" id="GO:0046872">
    <property type="term" value="F:metal ion binding"/>
    <property type="evidence" value="ECO:0007669"/>
    <property type="project" value="UniProtKB-KW"/>
</dbReference>
<dbReference type="NCBIfam" id="TIGR01256">
    <property type="entry name" value="modA"/>
    <property type="match status" value="1"/>
</dbReference>
<dbReference type="PANTHER" id="PTHR30632">
    <property type="entry name" value="MOLYBDATE-BINDING PERIPLASMIC PROTEIN"/>
    <property type="match status" value="1"/>
</dbReference>
<evidence type="ECO:0000256" key="4">
    <source>
        <dbReference type="ARBA" id="ARBA00022729"/>
    </source>
</evidence>
<evidence type="ECO:0000256" key="2">
    <source>
        <dbReference type="ARBA" id="ARBA00022505"/>
    </source>
</evidence>
<protein>
    <submittedName>
        <fullName evidence="8">Molybdate ABC transporter substrate-binding protein</fullName>
    </submittedName>
</protein>
<proteinExistence type="inferred from homology"/>
<dbReference type="EMBL" id="WPHG01000001">
    <property type="protein sequence ID" value="MVA96715.1"/>
    <property type="molecule type" value="Genomic_DNA"/>
</dbReference>
<comment type="subunit">
    <text evidence="5">The complex is composed of two ATP-binding proteins (ModC), two transmembrane proteins (ModB) and a solute-binding protein (ModA).</text>
</comment>
<evidence type="ECO:0000256" key="3">
    <source>
        <dbReference type="ARBA" id="ARBA00022723"/>
    </source>
</evidence>
<keyword evidence="2 6" id="KW-0500">Molybdenum</keyword>
<dbReference type="GO" id="GO:0030973">
    <property type="term" value="F:molybdate ion binding"/>
    <property type="evidence" value="ECO:0007669"/>
    <property type="project" value="TreeGrafter"/>
</dbReference>
<dbReference type="GO" id="GO:0030288">
    <property type="term" value="C:outer membrane-bounded periplasmic space"/>
    <property type="evidence" value="ECO:0007669"/>
    <property type="project" value="TreeGrafter"/>
</dbReference>
<dbReference type="PIRSF" id="PIRSF004846">
    <property type="entry name" value="ModA"/>
    <property type="match status" value="1"/>
</dbReference>
<accession>A0A844QBT2</accession>
<dbReference type="Proteomes" id="UP000463224">
    <property type="component" value="Unassembled WGS sequence"/>
</dbReference>
<dbReference type="FunFam" id="3.40.190.10:FF:000035">
    <property type="entry name" value="Molybdate ABC transporter substrate-binding protein"/>
    <property type="match status" value="1"/>
</dbReference>
<keyword evidence="3 6" id="KW-0479">Metal-binding</keyword>
<evidence type="ECO:0000313" key="9">
    <source>
        <dbReference type="Proteomes" id="UP000463224"/>
    </source>
</evidence>
<dbReference type="SUPFAM" id="SSF53850">
    <property type="entry name" value="Periplasmic binding protein-like II"/>
    <property type="match status" value="1"/>
</dbReference>
<evidence type="ECO:0000256" key="1">
    <source>
        <dbReference type="ARBA" id="ARBA00009175"/>
    </source>
</evidence>
<comment type="similarity">
    <text evidence="1">Belongs to the bacterial solute-binding protein ModA family.</text>
</comment>
<organism evidence="8 9">
    <name type="scientific">Nitratireductor arenosus</name>
    <dbReference type="NCBI Taxonomy" id="2682096"/>
    <lineage>
        <taxon>Bacteria</taxon>
        <taxon>Pseudomonadati</taxon>
        <taxon>Pseudomonadota</taxon>
        <taxon>Alphaproteobacteria</taxon>
        <taxon>Hyphomicrobiales</taxon>
        <taxon>Phyllobacteriaceae</taxon>
        <taxon>Nitratireductor</taxon>
    </lineage>
</organism>
<feature type="signal peptide" evidence="7">
    <location>
        <begin position="1"/>
        <end position="31"/>
    </location>
</feature>
<feature type="binding site" evidence="6">
    <location>
        <position position="155"/>
    </location>
    <ligand>
        <name>molybdate</name>
        <dbReference type="ChEBI" id="CHEBI:36264"/>
    </ligand>
</feature>
<feature type="binding site" evidence="6">
    <location>
        <position position="42"/>
    </location>
    <ligand>
        <name>molybdate</name>
        <dbReference type="ChEBI" id="CHEBI:36264"/>
    </ligand>
</feature>
<dbReference type="RefSeq" id="WP_156711628.1">
    <property type="nucleotide sequence ID" value="NZ_WPHG01000001.1"/>
</dbReference>
<gene>
    <name evidence="8" type="primary">modA</name>
    <name evidence="8" type="ORF">GN330_05570</name>
</gene>
<dbReference type="GO" id="GO:1901359">
    <property type="term" value="F:tungstate binding"/>
    <property type="evidence" value="ECO:0007669"/>
    <property type="project" value="UniProtKB-ARBA"/>
</dbReference>
<feature type="binding site" evidence="6">
    <location>
        <position position="200"/>
    </location>
    <ligand>
        <name>molybdate</name>
        <dbReference type="ChEBI" id="CHEBI:36264"/>
    </ligand>
</feature>
<reference evidence="8 9" key="1">
    <citation type="submission" date="2019-12" db="EMBL/GenBank/DDBJ databases">
        <title>Nitratireductor arenosus sp. nov., Isolated from sea sand, Jeju island, South Korea.</title>
        <authorList>
            <person name="Kim W."/>
        </authorList>
    </citation>
    <scope>NUCLEOTIDE SEQUENCE [LARGE SCALE GENOMIC DNA]</scope>
    <source>
        <strain evidence="8 9">CAU 1489</strain>
    </source>
</reference>
<dbReference type="Gene3D" id="3.40.190.10">
    <property type="entry name" value="Periplasmic binding protein-like II"/>
    <property type="match status" value="2"/>
</dbReference>
<feature type="binding site" evidence="6">
    <location>
        <position position="182"/>
    </location>
    <ligand>
        <name>molybdate</name>
        <dbReference type="ChEBI" id="CHEBI:36264"/>
    </ligand>
</feature>
<feature type="binding site" evidence="6">
    <location>
        <position position="69"/>
    </location>
    <ligand>
        <name>molybdate</name>
        <dbReference type="ChEBI" id="CHEBI:36264"/>
    </ligand>
</feature>
<dbReference type="Pfam" id="PF13531">
    <property type="entry name" value="SBP_bac_11"/>
    <property type="match status" value="1"/>
</dbReference>
<dbReference type="PANTHER" id="PTHR30632:SF17">
    <property type="entry name" value="MOLYBDATE-BINDING PROTEIN MODA"/>
    <property type="match status" value="1"/>
</dbReference>
<dbReference type="CDD" id="cd13536">
    <property type="entry name" value="PBP2_EcModA"/>
    <property type="match status" value="1"/>
</dbReference>
<comment type="caution">
    <text evidence="8">The sequence shown here is derived from an EMBL/GenBank/DDBJ whole genome shotgun (WGS) entry which is preliminary data.</text>
</comment>
<dbReference type="NCBIfam" id="NF007958">
    <property type="entry name" value="PRK10677.1"/>
    <property type="match status" value="1"/>
</dbReference>
<dbReference type="InterPro" id="IPR050682">
    <property type="entry name" value="ModA/WtpA"/>
</dbReference>
<name>A0A844QBT2_9HYPH</name>
<sequence>MSGLLRFPVAVRTFLILAIASLSAVPAPANAGDRVLVFAAASLRNALDEIGAAWGEKTGATLVVSYAGSSALARQIEQGAPADLFVSANLDWMDYLSERGLTDAASERELLSNRLVLIAPKDSEVELAIAPGVDLLAALGDDGRLAMANTDVVPAGRYGKAALQSLKAWDAVEPRVAQAENVRAALALVSIGEAPLGIVYQTDAAADADVRVVGLFPEETHPPIVYAAALMAGVDKDEARAFLAFLRSPAASAIFADHGFVPLAVATTD</sequence>
<dbReference type="GO" id="GO:0015689">
    <property type="term" value="P:molybdate ion transport"/>
    <property type="evidence" value="ECO:0007669"/>
    <property type="project" value="InterPro"/>
</dbReference>
<evidence type="ECO:0000256" key="5">
    <source>
        <dbReference type="ARBA" id="ARBA00062515"/>
    </source>
</evidence>
<evidence type="ECO:0000313" key="8">
    <source>
        <dbReference type="EMBL" id="MVA96715.1"/>
    </source>
</evidence>
<dbReference type="InterPro" id="IPR005950">
    <property type="entry name" value="ModA"/>
</dbReference>
<feature type="chain" id="PRO_5032811494" evidence="7">
    <location>
        <begin position="32"/>
        <end position="269"/>
    </location>
</feature>